<dbReference type="InterPro" id="IPR000782">
    <property type="entry name" value="FAS1_domain"/>
</dbReference>
<feature type="domain" description="FAS1" evidence="1">
    <location>
        <begin position="449"/>
        <end position="586"/>
    </location>
</feature>
<dbReference type="InterPro" id="IPR036378">
    <property type="entry name" value="FAS1_dom_sf"/>
</dbReference>
<proteinExistence type="predicted"/>
<name>A0A7R9QLT5_9ACAR</name>
<accession>A0A7R9QLT5</accession>
<dbReference type="AlphaFoldDB" id="A0A7R9QLT5"/>
<feature type="domain" description="FAS1" evidence="1">
    <location>
        <begin position="29"/>
        <end position="197"/>
    </location>
</feature>
<evidence type="ECO:0000259" key="1">
    <source>
        <dbReference type="PROSITE" id="PS50213"/>
    </source>
</evidence>
<dbReference type="GO" id="GO:0007155">
    <property type="term" value="P:cell adhesion"/>
    <property type="evidence" value="ECO:0007669"/>
    <property type="project" value="TreeGrafter"/>
</dbReference>
<reference evidence="2" key="1">
    <citation type="submission" date="2020-11" db="EMBL/GenBank/DDBJ databases">
        <authorList>
            <person name="Tran Van P."/>
        </authorList>
    </citation>
    <scope>NUCLEOTIDE SEQUENCE</scope>
</reference>
<dbReference type="GO" id="GO:0050839">
    <property type="term" value="F:cell adhesion molecule binding"/>
    <property type="evidence" value="ECO:0007669"/>
    <property type="project" value="TreeGrafter"/>
</dbReference>
<dbReference type="EMBL" id="OC918246">
    <property type="protein sequence ID" value="CAD7648999.1"/>
    <property type="molecule type" value="Genomic_DNA"/>
</dbReference>
<dbReference type="EMBL" id="CAJPVJ010003421">
    <property type="protein sequence ID" value="CAG2167539.1"/>
    <property type="molecule type" value="Genomic_DNA"/>
</dbReference>
<dbReference type="SMART" id="SM00554">
    <property type="entry name" value="FAS1"/>
    <property type="match status" value="3"/>
</dbReference>
<dbReference type="GO" id="GO:0030198">
    <property type="term" value="P:extracellular matrix organization"/>
    <property type="evidence" value="ECO:0007669"/>
    <property type="project" value="TreeGrafter"/>
</dbReference>
<keyword evidence="3" id="KW-1185">Reference proteome</keyword>
<dbReference type="PANTHER" id="PTHR10900:SF77">
    <property type="entry name" value="FI19380P1"/>
    <property type="match status" value="1"/>
</dbReference>
<dbReference type="GO" id="GO:0031012">
    <property type="term" value="C:extracellular matrix"/>
    <property type="evidence" value="ECO:0007669"/>
    <property type="project" value="TreeGrafter"/>
</dbReference>
<dbReference type="GO" id="GO:0005615">
    <property type="term" value="C:extracellular space"/>
    <property type="evidence" value="ECO:0007669"/>
    <property type="project" value="TreeGrafter"/>
</dbReference>
<sequence>MINGHRWPTVVIVDKGEQEHEEVPNPFKSEFPFQIGFQRPNYWSFGDMFAAPKPWWKGRDGNSACTQGFYEKLVKDNITVFGLTDESLIEYEDNNNKIENEVDLQAQEVIQFPSAVRKRRELDNNLMKDVIGMHLIHGFVTSGDFEDETMVSTLSPLKIRINVYNNPKRVVTANCAPIISTNNYAVNGVVHLMDRVMQNPNQTVAEMIESDNRFTILRRLLANTDLMNKLRDNSQHMTVFAPTDSAFSRLDKLYLERLYKGQSCVEPLLNNHIIGNTICSSAVQEYASVMNAINVMLPIKRIDEKLEINGIRIVESDKLGTNGVIHVIDGVMFSEKSQPISKFIEKHQMTEFLDLVKDSGLLDEWDLLTNVSFFIPSGPISNTYEWNNNQMLNTMIDNKIRINTFEDLSGFGVIRPVTTTAQCAKVIVPNEQICGANIHIVDRFIQPSKGNLIQTLDSAPNLSVFRQIIKNSGIESTLTEGTYTLLAVNDQTLHNEFSDNDIKSLVSNQTESKIFIQNHLLPEIICCSGVNTSPLFLSSQQFQNMEGLLVPAHKSFNGRVRFGNSGVSKCDIMADNAVIHIVNRPLVTKPSIVPDLSFPFQFIF</sequence>
<dbReference type="PROSITE" id="PS50213">
    <property type="entry name" value="FAS1"/>
    <property type="match status" value="3"/>
</dbReference>
<dbReference type="OrthoDB" id="286301at2759"/>
<evidence type="ECO:0000313" key="3">
    <source>
        <dbReference type="Proteomes" id="UP000728032"/>
    </source>
</evidence>
<protein>
    <recommendedName>
        <fullName evidence="1">FAS1 domain-containing protein</fullName>
    </recommendedName>
</protein>
<evidence type="ECO:0000313" key="2">
    <source>
        <dbReference type="EMBL" id="CAD7648999.1"/>
    </source>
</evidence>
<feature type="domain" description="FAS1" evidence="1">
    <location>
        <begin position="201"/>
        <end position="332"/>
    </location>
</feature>
<dbReference type="FunFam" id="2.30.180.10:FF:000032">
    <property type="entry name" value="Fasciclin domain-containing protein, putative"/>
    <property type="match status" value="1"/>
</dbReference>
<dbReference type="SUPFAM" id="SSF82153">
    <property type="entry name" value="FAS1 domain"/>
    <property type="match status" value="4"/>
</dbReference>
<organism evidence="2">
    <name type="scientific">Oppiella nova</name>
    <dbReference type="NCBI Taxonomy" id="334625"/>
    <lineage>
        <taxon>Eukaryota</taxon>
        <taxon>Metazoa</taxon>
        <taxon>Ecdysozoa</taxon>
        <taxon>Arthropoda</taxon>
        <taxon>Chelicerata</taxon>
        <taxon>Arachnida</taxon>
        <taxon>Acari</taxon>
        <taxon>Acariformes</taxon>
        <taxon>Sarcoptiformes</taxon>
        <taxon>Oribatida</taxon>
        <taxon>Brachypylina</taxon>
        <taxon>Oppioidea</taxon>
        <taxon>Oppiidae</taxon>
        <taxon>Oppiella</taxon>
    </lineage>
</organism>
<dbReference type="Gene3D" id="2.30.180.10">
    <property type="entry name" value="FAS1 domain"/>
    <property type="match status" value="3"/>
</dbReference>
<dbReference type="Pfam" id="PF02469">
    <property type="entry name" value="Fasciclin"/>
    <property type="match status" value="3"/>
</dbReference>
<dbReference type="Proteomes" id="UP000728032">
    <property type="component" value="Unassembled WGS sequence"/>
</dbReference>
<dbReference type="PANTHER" id="PTHR10900">
    <property type="entry name" value="PERIOSTIN-RELATED"/>
    <property type="match status" value="1"/>
</dbReference>
<gene>
    <name evidence="2" type="ORF">ONB1V03_LOCUS7042</name>
</gene>
<dbReference type="InterPro" id="IPR050904">
    <property type="entry name" value="Adhesion/Biosynth-related"/>
</dbReference>